<sequence length="124" mass="14711">MSEYDIAPPPTRLSESVQLRLAFSKEKGTVTKFMVQLEYWLDGEWQTVVRYDHDEDDDSGHDVTEEGLHRDVYRHRAKHRVEEVTGPISANEGFEFAEEDLKENVQEYIRRFERWHGVKDRSNL</sequence>
<dbReference type="EMBL" id="WUUT01000002">
    <property type="protein sequence ID" value="MXR51126.1"/>
    <property type="molecule type" value="Genomic_DNA"/>
</dbReference>
<accession>A0A6B0T4M2</accession>
<evidence type="ECO:0000313" key="2">
    <source>
        <dbReference type="EMBL" id="MXR51126.1"/>
    </source>
</evidence>
<dbReference type="Proteomes" id="UP000466535">
    <property type="component" value="Unassembled WGS sequence"/>
</dbReference>
<feature type="domain" description="DUF7718" evidence="1">
    <location>
        <begin position="11"/>
        <end position="117"/>
    </location>
</feature>
<dbReference type="AlphaFoldDB" id="A0A6B0T4M2"/>
<keyword evidence="3" id="KW-1185">Reference proteome</keyword>
<proteinExistence type="predicted"/>
<protein>
    <recommendedName>
        <fullName evidence="1">DUF7718 domain-containing protein</fullName>
    </recommendedName>
</protein>
<name>A0A6B0T4M2_9EURY</name>
<reference evidence="2 3" key="1">
    <citation type="submission" date="2019-12" db="EMBL/GenBank/DDBJ databases">
        <title>Isolation and characterization of three novel carbon monoxide-oxidizing members of Halobacteria from salione crusts and soils.</title>
        <authorList>
            <person name="Myers M.R."/>
            <person name="King G.M."/>
        </authorList>
    </citation>
    <scope>NUCLEOTIDE SEQUENCE [LARGE SCALE GENOMIC DNA]</scope>
    <source>
        <strain evidence="2 3">WSH3</strain>
    </source>
</reference>
<dbReference type="InterPro" id="IPR056135">
    <property type="entry name" value="DUF7718"/>
</dbReference>
<gene>
    <name evidence="2" type="ORF">GRX03_05830</name>
</gene>
<evidence type="ECO:0000313" key="3">
    <source>
        <dbReference type="Proteomes" id="UP000466535"/>
    </source>
</evidence>
<comment type="caution">
    <text evidence="2">The sequence shown here is derived from an EMBL/GenBank/DDBJ whole genome shotgun (WGS) entry which is preliminary data.</text>
</comment>
<organism evidence="2 3">
    <name type="scientific">Halovenus carboxidivorans</name>
    <dbReference type="NCBI Taxonomy" id="2692199"/>
    <lineage>
        <taxon>Archaea</taxon>
        <taxon>Methanobacteriati</taxon>
        <taxon>Methanobacteriota</taxon>
        <taxon>Stenosarchaea group</taxon>
        <taxon>Halobacteria</taxon>
        <taxon>Halobacteriales</taxon>
        <taxon>Haloarculaceae</taxon>
        <taxon>Halovenus</taxon>
    </lineage>
</organism>
<dbReference type="OrthoDB" id="322081at2157"/>
<evidence type="ECO:0000259" key="1">
    <source>
        <dbReference type="Pfam" id="PF24839"/>
    </source>
</evidence>
<dbReference type="Pfam" id="PF24839">
    <property type="entry name" value="DUF7718"/>
    <property type="match status" value="1"/>
</dbReference>
<dbReference type="RefSeq" id="WP_159763276.1">
    <property type="nucleotide sequence ID" value="NZ_WUUT01000002.1"/>
</dbReference>